<protein>
    <submittedName>
        <fullName evidence="2">Uncharacterized protein</fullName>
    </submittedName>
</protein>
<evidence type="ECO:0000256" key="1">
    <source>
        <dbReference type="SAM" id="Phobius"/>
    </source>
</evidence>
<reference evidence="2" key="1">
    <citation type="submission" date="2019-08" db="EMBL/GenBank/DDBJ databases">
        <authorList>
            <person name="Kucharzyk K."/>
            <person name="Murdoch R.W."/>
            <person name="Higgins S."/>
            <person name="Loffler F."/>
        </authorList>
    </citation>
    <scope>NUCLEOTIDE SEQUENCE</scope>
</reference>
<keyword evidence="1" id="KW-0472">Membrane</keyword>
<comment type="caution">
    <text evidence="2">The sequence shown here is derived from an EMBL/GenBank/DDBJ whole genome shotgun (WGS) entry which is preliminary data.</text>
</comment>
<proteinExistence type="predicted"/>
<name>A0A644SQ33_9ZZZZ</name>
<gene>
    <name evidence="2" type="ORF">SDC9_02254</name>
</gene>
<feature type="transmembrane region" description="Helical" evidence="1">
    <location>
        <begin position="42"/>
        <end position="58"/>
    </location>
</feature>
<feature type="transmembrane region" description="Helical" evidence="1">
    <location>
        <begin position="6"/>
        <end position="22"/>
    </location>
</feature>
<evidence type="ECO:0000313" key="2">
    <source>
        <dbReference type="EMBL" id="MPL56764.1"/>
    </source>
</evidence>
<keyword evidence="1" id="KW-0812">Transmembrane</keyword>
<accession>A0A644SQ33</accession>
<keyword evidence="1" id="KW-1133">Transmembrane helix</keyword>
<dbReference type="AlphaFoldDB" id="A0A644SQ33"/>
<sequence>MEKYYPIVPIILMGFVYLILKYEKKKSKEDNNPMNNLRIFQSYILLIVLFITFLYLIFN</sequence>
<dbReference type="EMBL" id="VSSQ01000003">
    <property type="protein sequence ID" value="MPL56764.1"/>
    <property type="molecule type" value="Genomic_DNA"/>
</dbReference>
<organism evidence="2">
    <name type="scientific">bioreactor metagenome</name>
    <dbReference type="NCBI Taxonomy" id="1076179"/>
    <lineage>
        <taxon>unclassified sequences</taxon>
        <taxon>metagenomes</taxon>
        <taxon>ecological metagenomes</taxon>
    </lineage>
</organism>